<proteinExistence type="predicted"/>
<accession>K6YIU3</accession>
<reference evidence="2" key="1">
    <citation type="journal article" date="2014" name="Environ. Microbiol.">
        <title>Comparative genomics of the marine bacterial genus Glaciecola reveals the high degree of genomic diversity and genomic characteristic for cold adaptation.</title>
        <authorList>
            <person name="Qin Q.L."/>
            <person name="Xie B.B."/>
            <person name="Yu Y."/>
            <person name="Shu Y.L."/>
            <person name="Rong J.C."/>
            <person name="Zhang Y.J."/>
            <person name="Zhao D.L."/>
            <person name="Chen X.L."/>
            <person name="Zhang X.Y."/>
            <person name="Chen B."/>
            <person name="Zhou B.C."/>
            <person name="Zhang Y.Z."/>
        </authorList>
    </citation>
    <scope>NUCLEOTIDE SEQUENCE [LARGE SCALE GENOMIC DNA]</scope>
    <source>
        <strain evidence="2">LMG 21857</strain>
    </source>
</reference>
<dbReference type="AlphaFoldDB" id="K6YIU3"/>
<dbReference type="Proteomes" id="UP000006322">
    <property type="component" value="Unassembled WGS sequence"/>
</dbReference>
<evidence type="ECO:0000313" key="2">
    <source>
        <dbReference type="Proteomes" id="UP000006322"/>
    </source>
</evidence>
<gene>
    <name evidence="1" type="ORF">GPLA_1744</name>
</gene>
<protein>
    <submittedName>
        <fullName evidence="1">Uncharacterized protein</fullName>
    </submittedName>
</protein>
<sequence>MNITYLIDFIFTNGFHKTITYKLNAAFCNHKLQANFVGTVYAYQAAFGIRAFA</sequence>
<evidence type="ECO:0000313" key="1">
    <source>
        <dbReference type="EMBL" id="GAC32654.1"/>
    </source>
</evidence>
<keyword evidence="2" id="KW-1185">Reference proteome</keyword>
<dbReference type="EMBL" id="BAER01000044">
    <property type="protein sequence ID" value="GAC32654.1"/>
    <property type="molecule type" value="Genomic_DNA"/>
</dbReference>
<name>K6YIU3_9ALTE</name>
<organism evidence="1 2">
    <name type="scientific">Paraglaciecola polaris LMG 21857</name>
    <dbReference type="NCBI Taxonomy" id="1129793"/>
    <lineage>
        <taxon>Bacteria</taxon>
        <taxon>Pseudomonadati</taxon>
        <taxon>Pseudomonadota</taxon>
        <taxon>Gammaproteobacteria</taxon>
        <taxon>Alteromonadales</taxon>
        <taxon>Alteromonadaceae</taxon>
        <taxon>Paraglaciecola</taxon>
    </lineage>
</organism>
<comment type="caution">
    <text evidence="1">The sequence shown here is derived from an EMBL/GenBank/DDBJ whole genome shotgun (WGS) entry which is preliminary data.</text>
</comment>
<dbReference type="STRING" id="1129793.GPLA_1744"/>